<organism evidence="1 2">
    <name type="scientific">Phaeosphaeria nodorum (strain SN15 / ATCC MYA-4574 / FGSC 10173)</name>
    <name type="common">Glume blotch fungus</name>
    <name type="synonym">Parastagonospora nodorum</name>
    <dbReference type="NCBI Taxonomy" id="321614"/>
    <lineage>
        <taxon>Eukaryota</taxon>
        <taxon>Fungi</taxon>
        <taxon>Dikarya</taxon>
        <taxon>Ascomycota</taxon>
        <taxon>Pezizomycotina</taxon>
        <taxon>Dothideomycetes</taxon>
        <taxon>Pleosporomycetidae</taxon>
        <taxon>Pleosporales</taxon>
        <taxon>Pleosporineae</taxon>
        <taxon>Phaeosphaeriaceae</taxon>
        <taxon>Parastagonospora</taxon>
    </lineage>
</organism>
<evidence type="ECO:0000313" key="1">
    <source>
        <dbReference type="EMBL" id="QRD05833.1"/>
    </source>
</evidence>
<sequence>MVEELRTALATTRLNTDCEHKQSYTHHSAFQHSSVLTILFGDLEEWLDMLLHRDVLVNGLRRVQRLRAKQLRRKPDTNSPHKHPYKAQLFLQYTNVPSQLVFDWNPCS</sequence>
<gene>
    <name evidence="1" type="ORF">JI435_304340</name>
</gene>
<keyword evidence="2" id="KW-1185">Reference proteome</keyword>
<dbReference type="EMBL" id="CP069041">
    <property type="protein sequence ID" value="QRD05833.1"/>
    <property type="molecule type" value="Genomic_DNA"/>
</dbReference>
<protein>
    <submittedName>
        <fullName evidence="1">Uncharacterized protein</fullName>
    </submittedName>
</protein>
<dbReference type="VEuPathDB" id="FungiDB:JI435_304340"/>
<name>A0A7U2NPN3_PHANO</name>
<evidence type="ECO:0000313" key="2">
    <source>
        <dbReference type="Proteomes" id="UP000663193"/>
    </source>
</evidence>
<reference evidence="2" key="1">
    <citation type="journal article" date="2021" name="BMC Genomics">
        <title>Chromosome-level genome assembly and manually-curated proteome of model necrotroph Parastagonospora nodorum Sn15 reveals a genome-wide trove of candidate effector homologs, and redundancy of virulence-related functions within an accessory chromosome.</title>
        <authorList>
            <person name="Bertazzoni S."/>
            <person name="Jones D.A.B."/>
            <person name="Phan H.T."/>
            <person name="Tan K.-C."/>
            <person name="Hane J.K."/>
        </authorList>
    </citation>
    <scope>NUCLEOTIDE SEQUENCE [LARGE SCALE GENOMIC DNA]</scope>
    <source>
        <strain evidence="2">SN15 / ATCC MYA-4574 / FGSC 10173)</strain>
    </source>
</reference>
<accession>A0A7U2NPN3</accession>
<dbReference type="AlphaFoldDB" id="A0A7U2NPN3"/>
<proteinExistence type="predicted"/>
<dbReference type="Proteomes" id="UP000663193">
    <property type="component" value="Chromosome 19"/>
</dbReference>